<accession>A0A0E9W7L7</accession>
<evidence type="ECO:0000313" key="1">
    <source>
        <dbReference type="EMBL" id="JAH86286.1"/>
    </source>
</evidence>
<dbReference type="EMBL" id="GBXM01022291">
    <property type="protein sequence ID" value="JAH86286.1"/>
    <property type="molecule type" value="Transcribed_RNA"/>
</dbReference>
<organism evidence="1">
    <name type="scientific">Anguilla anguilla</name>
    <name type="common">European freshwater eel</name>
    <name type="synonym">Muraena anguilla</name>
    <dbReference type="NCBI Taxonomy" id="7936"/>
    <lineage>
        <taxon>Eukaryota</taxon>
        <taxon>Metazoa</taxon>
        <taxon>Chordata</taxon>
        <taxon>Craniata</taxon>
        <taxon>Vertebrata</taxon>
        <taxon>Euteleostomi</taxon>
        <taxon>Actinopterygii</taxon>
        <taxon>Neopterygii</taxon>
        <taxon>Teleostei</taxon>
        <taxon>Anguilliformes</taxon>
        <taxon>Anguillidae</taxon>
        <taxon>Anguilla</taxon>
    </lineage>
</organism>
<sequence length="35" mass="4096">MIVIYEKGDHADPGNYRPVSLTCIMWKMLESLIRD</sequence>
<reference evidence="1" key="2">
    <citation type="journal article" date="2015" name="Fish Shellfish Immunol.">
        <title>Early steps in the European eel (Anguilla anguilla)-Vibrio vulnificus interaction in the gills: Role of the RtxA13 toxin.</title>
        <authorList>
            <person name="Callol A."/>
            <person name="Pajuelo D."/>
            <person name="Ebbesson L."/>
            <person name="Teles M."/>
            <person name="MacKenzie S."/>
            <person name="Amaro C."/>
        </authorList>
    </citation>
    <scope>NUCLEOTIDE SEQUENCE</scope>
</reference>
<protein>
    <submittedName>
        <fullName evidence="1">Uncharacterized protein</fullName>
    </submittedName>
</protein>
<proteinExistence type="predicted"/>
<dbReference type="AlphaFoldDB" id="A0A0E9W7L7"/>
<reference evidence="1" key="1">
    <citation type="submission" date="2014-11" db="EMBL/GenBank/DDBJ databases">
        <authorList>
            <person name="Amaro Gonzalez C."/>
        </authorList>
    </citation>
    <scope>NUCLEOTIDE SEQUENCE</scope>
</reference>
<name>A0A0E9W7L7_ANGAN</name>